<sequence>MSFNSFKTPLKNRIHSLQNGESAESPGRKIVIPSSPSLERLGYGTGVSVYLMERGPTSSGYRSPWAIKKVAKRFVNQENQDFSKRLLEEAEILKKLEHPHIIGYRTLTKALDGTWCLAMEKAENCLMELIEQRLDSQAGPFPPKQIHCVGVDIAKALDYLHSEKLLMHGDMKSGNVLIFGDFALAKLCDFGVAMALNEAHGQVLPDQFYVGTQAWSAPEVIKIDETFENDEVVITCKADMFSYGLTIWEMFSLCVPHADLLQDGEDDEEEFDESYSTSASEDFAYQEALGTRPPLPDLPKALDYSAAVAVFIATTEENPEKRPLAREVMSIWNP</sequence>
<evidence type="ECO:0000256" key="1">
    <source>
        <dbReference type="ARBA" id="ARBA00022679"/>
    </source>
</evidence>
<dbReference type="InterPro" id="IPR000719">
    <property type="entry name" value="Prot_kinase_dom"/>
</dbReference>
<dbReference type="GO" id="GO:0004674">
    <property type="term" value="F:protein serine/threonine kinase activity"/>
    <property type="evidence" value="ECO:0007669"/>
    <property type="project" value="TreeGrafter"/>
</dbReference>
<evidence type="ECO:0000256" key="4">
    <source>
        <dbReference type="ARBA" id="ARBA00022840"/>
    </source>
</evidence>
<dbReference type="SMART" id="SM00220">
    <property type="entry name" value="S_TKc"/>
    <property type="match status" value="1"/>
</dbReference>
<dbReference type="InterPro" id="IPR008271">
    <property type="entry name" value="Ser/Thr_kinase_AS"/>
</dbReference>
<keyword evidence="4" id="KW-0067">ATP-binding</keyword>
<evidence type="ECO:0000256" key="3">
    <source>
        <dbReference type="ARBA" id="ARBA00022777"/>
    </source>
</evidence>
<dbReference type="EMBL" id="CAKKLH010000001">
    <property type="protein sequence ID" value="CAH0098062.1"/>
    <property type="molecule type" value="Genomic_DNA"/>
</dbReference>
<proteinExistence type="predicted"/>
<accession>A0A8J2R9D5</accession>
<evidence type="ECO:0000313" key="6">
    <source>
        <dbReference type="EMBL" id="CAH0098062.1"/>
    </source>
</evidence>
<feature type="domain" description="Protein kinase" evidence="5">
    <location>
        <begin position="35"/>
        <end position="334"/>
    </location>
</feature>
<keyword evidence="1" id="KW-0808">Transferase</keyword>
<dbReference type="AlphaFoldDB" id="A0A8J2R9D5"/>
<dbReference type="Gene3D" id="3.30.200.20">
    <property type="entry name" value="Phosphorylase Kinase, domain 1"/>
    <property type="match status" value="1"/>
</dbReference>
<dbReference type="PROSITE" id="PS50011">
    <property type="entry name" value="PROTEIN_KINASE_DOM"/>
    <property type="match status" value="1"/>
</dbReference>
<evidence type="ECO:0000259" key="5">
    <source>
        <dbReference type="PROSITE" id="PS50011"/>
    </source>
</evidence>
<dbReference type="Gene3D" id="1.10.510.10">
    <property type="entry name" value="Transferase(Phosphotransferase) domain 1"/>
    <property type="match status" value="1"/>
</dbReference>
<dbReference type="InterPro" id="IPR011009">
    <property type="entry name" value="Kinase-like_dom_sf"/>
</dbReference>
<organism evidence="6 7">
    <name type="scientific">Daphnia galeata</name>
    <dbReference type="NCBI Taxonomy" id="27404"/>
    <lineage>
        <taxon>Eukaryota</taxon>
        <taxon>Metazoa</taxon>
        <taxon>Ecdysozoa</taxon>
        <taxon>Arthropoda</taxon>
        <taxon>Crustacea</taxon>
        <taxon>Branchiopoda</taxon>
        <taxon>Diplostraca</taxon>
        <taxon>Cladocera</taxon>
        <taxon>Anomopoda</taxon>
        <taxon>Daphniidae</taxon>
        <taxon>Daphnia</taxon>
    </lineage>
</organism>
<dbReference type="GO" id="GO:0005524">
    <property type="term" value="F:ATP binding"/>
    <property type="evidence" value="ECO:0007669"/>
    <property type="project" value="UniProtKB-KW"/>
</dbReference>
<dbReference type="OrthoDB" id="4062651at2759"/>
<gene>
    <name evidence="6" type="ORF">DGAL_LOCUS109</name>
</gene>
<evidence type="ECO:0000256" key="2">
    <source>
        <dbReference type="ARBA" id="ARBA00022741"/>
    </source>
</evidence>
<protein>
    <recommendedName>
        <fullName evidence="5">Protein kinase domain-containing protein</fullName>
    </recommendedName>
</protein>
<dbReference type="PROSITE" id="PS00108">
    <property type="entry name" value="PROTEIN_KINASE_ST"/>
    <property type="match status" value="1"/>
</dbReference>
<reference evidence="6" key="1">
    <citation type="submission" date="2021-11" db="EMBL/GenBank/DDBJ databases">
        <authorList>
            <person name="Schell T."/>
        </authorList>
    </citation>
    <scope>NUCLEOTIDE SEQUENCE</scope>
    <source>
        <strain evidence="6">M5</strain>
    </source>
</reference>
<dbReference type="Pfam" id="PF00069">
    <property type="entry name" value="Pkinase"/>
    <property type="match status" value="1"/>
</dbReference>
<dbReference type="PANTHER" id="PTHR43289:SF14">
    <property type="entry name" value="LYMPHOKINE-ACTIVATED KILLER T-CELL-ORIGINATED PROTEIN KINASE"/>
    <property type="match status" value="1"/>
</dbReference>
<keyword evidence="7" id="KW-1185">Reference proteome</keyword>
<name>A0A8J2R9D5_9CRUS</name>
<dbReference type="SUPFAM" id="SSF56112">
    <property type="entry name" value="Protein kinase-like (PK-like)"/>
    <property type="match status" value="1"/>
</dbReference>
<keyword evidence="3" id="KW-0418">Kinase</keyword>
<evidence type="ECO:0000313" key="7">
    <source>
        <dbReference type="Proteomes" id="UP000789390"/>
    </source>
</evidence>
<comment type="caution">
    <text evidence="6">The sequence shown here is derived from an EMBL/GenBank/DDBJ whole genome shotgun (WGS) entry which is preliminary data.</text>
</comment>
<keyword evidence="2" id="KW-0547">Nucleotide-binding</keyword>
<dbReference type="PANTHER" id="PTHR43289">
    <property type="entry name" value="MITOGEN-ACTIVATED PROTEIN KINASE KINASE KINASE 20-RELATED"/>
    <property type="match status" value="1"/>
</dbReference>
<dbReference type="Proteomes" id="UP000789390">
    <property type="component" value="Unassembled WGS sequence"/>
</dbReference>